<reference evidence="3" key="1">
    <citation type="submission" date="2018-08" db="EMBL/GenBank/DDBJ databases">
        <authorList>
            <person name="Im W.T."/>
        </authorList>
    </citation>
    <scope>NUCLEOTIDE SEQUENCE [LARGE SCALE GENOMIC DNA]</scope>
    <source>
        <strain evidence="3">LA-28</strain>
    </source>
</reference>
<organism evidence="2 3">
    <name type="scientific">Mesorhizobium denitrificans</name>
    <dbReference type="NCBI Taxonomy" id="2294114"/>
    <lineage>
        <taxon>Bacteria</taxon>
        <taxon>Pseudomonadati</taxon>
        <taxon>Pseudomonadota</taxon>
        <taxon>Alphaproteobacteria</taxon>
        <taxon>Hyphomicrobiales</taxon>
        <taxon>Phyllobacteriaceae</taxon>
        <taxon>Mesorhizobium</taxon>
    </lineage>
</organism>
<dbReference type="PANTHER" id="PTHR34387:SF1">
    <property type="entry name" value="PERIPLASMIC IMMUNOGENIC PROTEIN"/>
    <property type="match status" value="1"/>
</dbReference>
<keyword evidence="3" id="KW-1185">Reference proteome</keyword>
<proteinExistence type="predicted"/>
<dbReference type="GO" id="GO:0006974">
    <property type="term" value="P:DNA damage response"/>
    <property type="evidence" value="ECO:0007669"/>
    <property type="project" value="TreeGrafter"/>
</dbReference>
<evidence type="ECO:0000313" key="3">
    <source>
        <dbReference type="Proteomes" id="UP000262379"/>
    </source>
</evidence>
<dbReference type="InterPro" id="IPR007497">
    <property type="entry name" value="SIMPL/DUF541"/>
</dbReference>
<dbReference type="RefSeq" id="WP_116624000.1">
    <property type="nucleotide sequence ID" value="NZ_QURN01000007.1"/>
</dbReference>
<dbReference type="Proteomes" id="UP000262379">
    <property type="component" value="Unassembled WGS sequence"/>
</dbReference>
<dbReference type="Pfam" id="PF04402">
    <property type="entry name" value="SIMPL"/>
    <property type="match status" value="1"/>
</dbReference>
<gene>
    <name evidence="2" type="ORF">DY251_11310</name>
</gene>
<comment type="caution">
    <text evidence="2">The sequence shown here is derived from an EMBL/GenBank/DDBJ whole genome shotgun (WGS) entry which is preliminary data.</text>
</comment>
<accession>A0A371XEC4</accession>
<protein>
    <submittedName>
        <fullName evidence="2">SIMPL domain-containing protein</fullName>
    </submittedName>
</protein>
<evidence type="ECO:0000313" key="2">
    <source>
        <dbReference type="EMBL" id="RFC67566.1"/>
    </source>
</evidence>
<feature type="chain" id="PRO_5016754196" evidence="1">
    <location>
        <begin position="23"/>
        <end position="237"/>
    </location>
</feature>
<dbReference type="Gene3D" id="3.30.70.2970">
    <property type="entry name" value="Protein of unknown function (DUF541), domain 2"/>
    <property type="match status" value="1"/>
</dbReference>
<sequence>MKKTALALALAACFALPFSAHAAGPERMLPRITVTGEGQATMVPDIAILTIAVMREAKTARDALTANNDAMAAVIAAMKSSGIAERDLQTTGIQINPRYEYPQKADGGQEAVLAAYQVTNTLSVRIRDIEKTGEILDKSVSLGVNQGGDISFSNENPAQAREEARKKAVADAIAKAKTLAEAAGVSLGNVLEISETSPVSPPIPMVQAKFRADAAGAPVQAGENSYVVQVNMTYELR</sequence>
<feature type="signal peptide" evidence="1">
    <location>
        <begin position="1"/>
        <end position="22"/>
    </location>
</feature>
<name>A0A371XEC4_9HYPH</name>
<dbReference type="InterPro" id="IPR052022">
    <property type="entry name" value="26kDa_periplasmic_antigen"/>
</dbReference>
<keyword evidence="1" id="KW-0732">Signal</keyword>
<dbReference type="EMBL" id="QURN01000007">
    <property type="protein sequence ID" value="RFC67566.1"/>
    <property type="molecule type" value="Genomic_DNA"/>
</dbReference>
<dbReference type="Gene3D" id="3.30.110.170">
    <property type="entry name" value="Protein of unknown function (DUF541), domain 1"/>
    <property type="match status" value="1"/>
</dbReference>
<evidence type="ECO:0000256" key="1">
    <source>
        <dbReference type="SAM" id="SignalP"/>
    </source>
</evidence>
<dbReference type="AlphaFoldDB" id="A0A371XEC4"/>
<dbReference type="PANTHER" id="PTHR34387">
    <property type="entry name" value="SLR1258 PROTEIN"/>
    <property type="match status" value="1"/>
</dbReference>